<dbReference type="PANTHER" id="PTHR11845:SF13">
    <property type="entry name" value="5'-DEOXYNUCLEOTIDASE HDDC2"/>
    <property type="match status" value="1"/>
</dbReference>
<name>A0A1F6EEJ7_9BACT</name>
<comment type="caution">
    <text evidence="9">The sequence shown here is derived from an EMBL/GenBank/DDBJ whole genome shotgun (WGS) entry which is preliminary data.</text>
</comment>
<evidence type="ECO:0000256" key="7">
    <source>
        <dbReference type="ARBA" id="ARBA00022801"/>
    </source>
</evidence>
<dbReference type="SMART" id="SM00471">
    <property type="entry name" value="HDc"/>
    <property type="match status" value="1"/>
</dbReference>
<gene>
    <name evidence="9" type="ORF">A3E65_02465</name>
</gene>
<dbReference type="InterPro" id="IPR006674">
    <property type="entry name" value="HD_domain"/>
</dbReference>
<dbReference type="GO" id="GO:0005737">
    <property type="term" value="C:cytoplasm"/>
    <property type="evidence" value="ECO:0007669"/>
    <property type="project" value="TreeGrafter"/>
</dbReference>
<evidence type="ECO:0000256" key="2">
    <source>
        <dbReference type="ARBA" id="ARBA00001936"/>
    </source>
</evidence>
<sequence>MTKRKSFAVPTSERLNDLMSFVAFTNKFRAIERTVWFKGVSGKEPDGEHSFQVAMCAWYLNERLSLGLDLQRLIEYGLVHDIVETYARDTPAFKESGCGRVPSHRTKEKRERKALARIASEWSAFPGLVARMRAYKHQKDEESKFIYALDKLVSAVNIYQDGGRSFRILGVTLKMYDRYKTPRTKKHRIIKSLWEEMLSLLKLHEHKLFPPIISP</sequence>
<reference evidence="9 10" key="1">
    <citation type="journal article" date="2016" name="Nat. Commun.">
        <title>Thousands of microbial genomes shed light on interconnected biogeochemical processes in an aquifer system.</title>
        <authorList>
            <person name="Anantharaman K."/>
            <person name="Brown C.T."/>
            <person name="Hug L.A."/>
            <person name="Sharon I."/>
            <person name="Castelle C.J."/>
            <person name="Probst A.J."/>
            <person name="Thomas B.C."/>
            <person name="Singh A."/>
            <person name="Wilkins M.J."/>
            <person name="Karaoz U."/>
            <person name="Brodie E.L."/>
            <person name="Williams K.H."/>
            <person name="Hubbard S.S."/>
            <person name="Banfield J.F."/>
        </authorList>
    </citation>
    <scope>NUCLEOTIDE SEQUENCE [LARGE SCALE GENOMIC DNA]</scope>
</reference>
<dbReference type="GO" id="GO:0002953">
    <property type="term" value="F:5'-deoxynucleotidase activity"/>
    <property type="evidence" value="ECO:0007669"/>
    <property type="project" value="UniProtKB-EC"/>
</dbReference>
<dbReference type="CDD" id="cd00077">
    <property type="entry name" value="HDc"/>
    <property type="match status" value="1"/>
</dbReference>
<evidence type="ECO:0000256" key="4">
    <source>
        <dbReference type="ARBA" id="ARBA00011738"/>
    </source>
</evidence>
<evidence type="ECO:0000259" key="8">
    <source>
        <dbReference type="SMART" id="SM00471"/>
    </source>
</evidence>
<evidence type="ECO:0000256" key="3">
    <source>
        <dbReference type="ARBA" id="ARBA00001941"/>
    </source>
</evidence>
<protein>
    <recommendedName>
        <fullName evidence="5">5'-deoxynucleotidase</fullName>
        <ecNumber evidence="5">3.1.3.89</ecNumber>
    </recommendedName>
</protein>
<dbReference type="EC" id="3.1.3.89" evidence="5"/>
<dbReference type="Gene3D" id="1.10.3210.10">
    <property type="entry name" value="Hypothetical protein af1432"/>
    <property type="match status" value="1"/>
</dbReference>
<dbReference type="EMBL" id="MFLS01000024">
    <property type="protein sequence ID" value="OGG72085.1"/>
    <property type="molecule type" value="Genomic_DNA"/>
</dbReference>
<comment type="cofactor">
    <cofactor evidence="2">
        <name>Mn(2+)</name>
        <dbReference type="ChEBI" id="CHEBI:29035"/>
    </cofactor>
</comment>
<evidence type="ECO:0000313" key="10">
    <source>
        <dbReference type="Proteomes" id="UP000178392"/>
    </source>
</evidence>
<proteinExistence type="predicted"/>
<evidence type="ECO:0000256" key="5">
    <source>
        <dbReference type="ARBA" id="ARBA00012964"/>
    </source>
</evidence>
<dbReference type="Pfam" id="PF13023">
    <property type="entry name" value="HD_3"/>
    <property type="match status" value="1"/>
</dbReference>
<accession>A0A1F6EEJ7</accession>
<comment type="cofactor">
    <cofactor evidence="3">
        <name>Co(2+)</name>
        <dbReference type="ChEBI" id="CHEBI:48828"/>
    </cofactor>
</comment>
<evidence type="ECO:0000256" key="1">
    <source>
        <dbReference type="ARBA" id="ARBA00001638"/>
    </source>
</evidence>
<dbReference type="GO" id="GO:0046872">
    <property type="term" value="F:metal ion binding"/>
    <property type="evidence" value="ECO:0007669"/>
    <property type="project" value="UniProtKB-KW"/>
</dbReference>
<dbReference type="InterPro" id="IPR039356">
    <property type="entry name" value="YfbR/HDDC2"/>
</dbReference>
<evidence type="ECO:0000313" key="9">
    <source>
        <dbReference type="EMBL" id="OGG72085.1"/>
    </source>
</evidence>
<comment type="subunit">
    <text evidence="4">Homodimer.</text>
</comment>
<feature type="domain" description="HD/PDEase" evidence="8">
    <location>
        <begin position="42"/>
        <end position="164"/>
    </location>
</feature>
<organism evidence="9 10">
    <name type="scientific">Candidatus Kaiserbacteria bacterium RIFCSPHIGHO2_12_FULL_56_13</name>
    <dbReference type="NCBI Taxonomy" id="1798505"/>
    <lineage>
        <taxon>Bacteria</taxon>
        <taxon>Candidatus Kaiseribacteriota</taxon>
    </lineage>
</organism>
<dbReference type="SUPFAM" id="SSF109604">
    <property type="entry name" value="HD-domain/PDEase-like"/>
    <property type="match status" value="1"/>
</dbReference>
<dbReference type="AlphaFoldDB" id="A0A1F6EEJ7"/>
<dbReference type="Proteomes" id="UP000178392">
    <property type="component" value="Unassembled WGS sequence"/>
</dbReference>
<keyword evidence="6" id="KW-0479">Metal-binding</keyword>
<dbReference type="PANTHER" id="PTHR11845">
    <property type="entry name" value="5'-DEOXYNUCLEOTIDASE HDDC2"/>
    <property type="match status" value="1"/>
</dbReference>
<evidence type="ECO:0000256" key="6">
    <source>
        <dbReference type="ARBA" id="ARBA00022723"/>
    </source>
</evidence>
<comment type="catalytic activity">
    <reaction evidence="1">
        <text>a 2'-deoxyribonucleoside 5'-phosphate + H2O = a 2'-deoxyribonucleoside + phosphate</text>
        <dbReference type="Rhea" id="RHEA:36167"/>
        <dbReference type="ChEBI" id="CHEBI:15377"/>
        <dbReference type="ChEBI" id="CHEBI:18274"/>
        <dbReference type="ChEBI" id="CHEBI:43474"/>
        <dbReference type="ChEBI" id="CHEBI:65317"/>
        <dbReference type="EC" id="3.1.3.89"/>
    </reaction>
</comment>
<dbReference type="InterPro" id="IPR003607">
    <property type="entry name" value="HD/PDEase_dom"/>
</dbReference>
<keyword evidence="7" id="KW-0378">Hydrolase</keyword>